<gene>
    <name evidence="1" type="ORF">GE061_003491</name>
</gene>
<dbReference type="AlphaFoldDB" id="A0A8S9X3Z2"/>
<accession>A0A8S9X3Z2</accession>
<reference evidence="1" key="1">
    <citation type="journal article" date="2021" name="Mol. Ecol. Resour.">
        <title>Apolygus lucorum genome provides insights into omnivorousness and mesophyll feeding.</title>
        <authorList>
            <person name="Liu Y."/>
            <person name="Liu H."/>
            <person name="Wang H."/>
            <person name="Huang T."/>
            <person name="Liu B."/>
            <person name="Yang B."/>
            <person name="Yin L."/>
            <person name="Li B."/>
            <person name="Zhang Y."/>
            <person name="Zhang S."/>
            <person name="Jiang F."/>
            <person name="Zhang X."/>
            <person name="Ren Y."/>
            <person name="Wang B."/>
            <person name="Wang S."/>
            <person name="Lu Y."/>
            <person name="Wu K."/>
            <person name="Fan W."/>
            <person name="Wang G."/>
        </authorList>
    </citation>
    <scope>NUCLEOTIDE SEQUENCE</scope>
    <source>
        <strain evidence="1">12Hb</strain>
    </source>
</reference>
<proteinExistence type="predicted"/>
<organism evidence="1 2">
    <name type="scientific">Apolygus lucorum</name>
    <name type="common">Small green plant bug</name>
    <name type="synonym">Lygocoris lucorum</name>
    <dbReference type="NCBI Taxonomy" id="248454"/>
    <lineage>
        <taxon>Eukaryota</taxon>
        <taxon>Metazoa</taxon>
        <taxon>Ecdysozoa</taxon>
        <taxon>Arthropoda</taxon>
        <taxon>Hexapoda</taxon>
        <taxon>Insecta</taxon>
        <taxon>Pterygota</taxon>
        <taxon>Neoptera</taxon>
        <taxon>Paraneoptera</taxon>
        <taxon>Hemiptera</taxon>
        <taxon>Heteroptera</taxon>
        <taxon>Panheteroptera</taxon>
        <taxon>Cimicomorpha</taxon>
        <taxon>Miridae</taxon>
        <taxon>Mirini</taxon>
        <taxon>Apolygus</taxon>
    </lineage>
</organism>
<sequence length="88" mass="9714">MQFVEHNSGPNLHTVLRTNERIIKKTLDLCGVVLTRIDVSTALSDQALKLQKVEALPQYASTESKMGIYSELNSPLLVWAPLTGAMAF</sequence>
<evidence type="ECO:0000313" key="2">
    <source>
        <dbReference type="Proteomes" id="UP000466442"/>
    </source>
</evidence>
<dbReference type="EMBL" id="WIXP02000011">
    <property type="protein sequence ID" value="KAF6203078.1"/>
    <property type="molecule type" value="Genomic_DNA"/>
</dbReference>
<evidence type="ECO:0000313" key="1">
    <source>
        <dbReference type="EMBL" id="KAF6203078.1"/>
    </source>
</evidence>
<dbReference type="Proteomes" id="UP000466442">
    <property type="component" value="Unassembled WGS sequence"/>
</dbReference>
<protein>
    <submittedName>
        <fullName evidence="1">Uncharacterized protein</fullName>
    </submittedName>
</protein>
<keyword evidence="2" id="KW-1185">Reference proteome</keyword>
<comment type="caution">
    <text evidence="1">The sequence shown here is derived from an EMBL/GenBank/DDBJ whole genome shotgun (WGS) entry which is preliminary data.</text>
</comment>
<name>A0A8S9X3Z2_APOLU</name>